<reference evidence="3" key="1">
    <citation type="submission" date="2017-11" db="EMBL/GenBank/DDBJ databases">
        <authorList>
            <person name="Lima N.C."/>
            <person name="Parody-Merino A.M."/>
            <person name="Battley P.F."/>
            <person name="Fidler A.E."/>
            <person name="Prosdocimi F."/>
        </authorList>
    </citation>
    <scope>NUCLEOTIDE SEQUENCE [LARGE SCALE GENOMIC DNA]</scope>
</reference>
<gene>
    <name evidence="2" type="ORF">llap_13441</name>
</gene>
<accession>A0A2I0TR19</accession>
<evidence type="ECO:0000313" key="3">
    <source>
        <dbReference type="Proteomes" id="UP000233556"/>
    </source>
</evidence>
<evidence type="ECO:0000259" key="1">
    <source>
        <dbReference type="Pfam" id="PF00078"/>
    </source>
</evidence>
<reference evidence="3" key="2">
    <citation type="submission" date="2017-12" db="EMBL/GenBank/DDBJ databases">
        <title>Genome sequence of the Bar-tailed Godwit (Limosa lapponica baueri).</title>
        <authorList>
            <person name="Lima N.C.B."/>
            <person name="Parody-Merino A.M."/>
            <person name="Battley P.F."/>
            <person name="Fidler A.E."/>
            <person name="Prosdocimi F."/>
        </authorList>
    </citation>
    <scope>NUCLEOTIDE SEQUENCE [LARGE SCALE GENOMIC DNA]</scope>
</reference>
<keyword evidence="3" id="KW-1185">Reference proteome</keyword>
<sequence length="369" mass="40694">MVSGGRNEVRKAKVQLELNLAGDAEDNKKGFYSVSTRKGRLKKVYTPVMSKNGKLGRKEDPKNYRPQPHLCAWEGHGTDPSRSYAKAHGGQGGDSGQPAWLYQDKSCLTSLVAFFNGVTTSVDKGRAMDIISLDFYKAFDMVPHNIPLFKLERNGFDGWPVPWMRNWLDGRIQRVVVNGLMSRWRGVTSGVPQGSILGPSGIKCTLSKFADDTKLSGAVDTPEEQDVIQRDLDKLERWARANLTKFNMAKCKVLHLDHGSPCYQYRLGDEWIESSTAEKDLWVLVNEKVNMSQQCALTAQKASCILGCIKRSMASRSKKVVILPLRSFETPPAVLCPALGPSAQEGHGPVGASLQLGYEDAQRAGAPLL</sequence>
<dbReference type="Pfam" id="PF00078">
    <property type="entry name" value="RVT_1"/>
    <property type="match status" value="1"/>
</dbReference>
<dbReference type="OrthoDB" id="416454at2759"/>
<name>A0A2I0TR19_LIMLA</name>
<organism evidence="2 3">
    <name type="scientific">Limosa lapponica baueri</name>
    <dbReference type="NCBI Taxonomy" id="1758121"/>
    <lineage>
        <taxon>Eukaryota</taxon>
        <taxon>Metazoa</taxon>
        <taxon>Chordata</taxon>
        <taxon>Craniata</taxon>
        <taxon>Vertebrata</taxon>
        <taxon>Euteleostomi</taxon>
        <taxon>Archelosauria</taxon>
        <taxon>Archosauria</taxon>
        <taxon>Dinosauria</taxon>
        <taxon>Saurischia</taxon>
        <taxon>Theropoda</taxon>
        <taxon>Coelurosauria</taxon>
        <taxon>Aves</taxon>
        <taxon>Neognathae</taxon>
        <taxon>Neoaves</taxon>
        <taxon>Charadriiformes</taxon>
        <taxon>Scolopacidae</taxon>
        <taxon>Limosa</taxon>
    </lineage>
</organism>
<keyword evidence="2" id="KW-0548">Nucleotidyltransferase</keyword>
<proteinExistence type="predicted"/>
<dbReference type="Proteomes" id="UP000233556">
    <property type="component" value="Unassembled WGS sequence"/>
</dbReference>
<dbReference type="PANTHER" id="PTHR33332">
    <property type="entry name" value="REVERSE TRANSCRIPTASE DOMAIN-CONTAINING PROTEIN"/>
    <property type="match status" value="1"/>
</dbReference>
<protein>
    <submittedName>
        <fullName evidence="2">Rna-directed dna polymerase from mobile element jockey-like</fullName>
    </submittedName>
</protein>
<dbReference type="InterPro" id="IPR000477">
    <property type="entry name" value="RT_dom"/>
</dbReference>
<keyword evidence="2" id="KW-0808">Transferase</keyword>
<evidence type="ECO:0000313" key="2">
    <source>
        <dbReference type="EMBL" id="PKU36254.1"/>
    </source>
</evidence>
<dbReference type="EMBL" id="KZ507768">
    <property type="protein sequence ID" value="PKU36254.1"/>
    <property type="molecule type" value="Genomic_DNA"/>
</dbReference>
<keyword evidence="2" id="KW-0695">RNA-directed DNA polymerase</keyword>
<dbReference type="GO" id="GO:0003964">
    <property type="term" value="F:RNA-directed DNA polymerase activity"/>
    <property type="evidence" value="ECO:0007669"/>
    <property type="project" value="UniProtKB-KW"/>
</dbReference>
<dbReference type="AlphaFoldDB" id="A0A2I0TR19"/>
<feature type="domain" description="Reverse transcriptase" evidence="1">
    <location>
        <begin position="125"/>
        <end position="255"/>
    </location>
</feature>